<reference evidence="2" key="1">
    <citation type="submission" date="2021-02" db="EMBL/GenBank/DDBJ databases">
        <authorList>
            <person name="Nowell W R."/>
        </authorList>
    </citation>
    <scope>NUCLEOTIDE SEQUENCE</scope>
</reference>
<protein>
    <submittedName>
        <fullName evidence="2">Uncharacterized protein</fullName>
    </submittedName>
</protein>
<evidence type="ECO:0000256" key="1">
    <source>
        <dbReference type="SAM" id="Phobius"/>
    </source>
</evidence>
<dbReference type="EMBL" id="CAJNOO010000179">
    <property type="protein sequence ID" value="CAF0843964.1"/>
    <property type="molecule type" value="Genomic_DNA"/>
</dbReference>
<evidence type="ECO:0000313" key="2">
    <source>
        <dbReference type="EMBL" id="CAF0843964.1"/>
    </source>
</evidence>
<sequence length="87" mass="9958">MNHSKSIESCNFNQTFRLNNALIIHATDIVDDINSVVFKNVFPVDLYIELYHCALALIPFVYNPIFLKLISIVLIFPTSLSIRCDIN</sequence>
<feature type="transmembrane region" description="Helical" evidence="1">
    <location>
        <begin position="65"/>
        <end position="82"/>
    </location>
</feature>
<accession>A0A813VUW8</accession>
<keyword evidence="1" id="KW-0472">Membrane</keyword>
<comment type="caution">
    <text evidence="2">The sequence shown here is derived from an EMBL/GenBank/DDBJ whole genome shotgun (WGS) entry which is preliminary data.</text>
</comment>
<evidence type="ECO:0000313" key="3">
    <source>
        <dbReference type="Proteomes" id="UP000663882"/>
    </source>
</evidence>
<keyword evidence="1" id="KW-1133">Transmembrane helix</keyword>
<proteinExistence type="predicted"/>
<name>A0A813VUW8_9BILA</name>
<organism evidence="2 3">
    <name type="scientific">Rotaria sordida</name>
    <dbReference type="NCBI Taxonomy" id="392033"/>
    <lineage>
        <taxon>Eukaryota</taxon>
        <taxon>Metazoa</taxon>
        <taxon>Spiralia</taxon>
        <taxon>Gnathifera</taxon>
        <taxon>Rotifera</taxon>
        <taxon>Eurotatoria</taxon>
        <taxon>Bdelloidea</taxon>
        <taxon>Philodinida</taxon>
        <taxon>Philodinidae</taxon>
        <taxon>Rotaria</taxon>
    </lineage>
</organism>
<gene>
    <name evidence="2" type="ORF">RFH988_LOCUS6097</name>
</gene>
<keyword evidence="1" id="KW-0812">Transmembrane</keyword>
<dbReference type="AlphaFoldDB" id="A0A813VUW8"/>
<dbReference type="Proteomes" id="UP000663882">
    <property type="component" value="Unassembled WGS sequence"/>
</dbReference>
<dbReference type="OrthoDB" id="10488384at2759"/>